<dbReference type="RefSeq" id="WP_274260267.1">
    <property type="nucleotide sequence ID" value="NZ_CP117884.1"/>
</dbReference>
<dbReference type="PROSITE" id="PS01124">
    <property type="entry name" value="HTH_ARAC_FAMILY_2"/>
    <property type="match status" value="1"/>
</dbReference>
<feature type="domain" description="HTH araC/xylS-type" evidence="4">
    <location>
        <begin position="181"/>
        <end position="279"/>
    </location>
</feature>
<keyword evidence="2" id="KW-0238">DNA-binding</keyword>
<dbReference type="InterPro" id="IPR003313">
    <property type="entry name" value="AraC-bd"/>
</dbReference>
<dbReference type="EMBL" id="CP117884">
    <property type="protein sequence ID" value="WDF82650.1"/>
    <property type="molecule type" value="Genomic_DNA"/>
</dbReference>
<dbReference type="InterPro" id="IPR018060">
    <property type="entry name" value="HTH_AraC"/>
</dbReference>
<name>A0ABY7WR39_9LACO</name>
<dbReference type="PANTHER" id="PTHR43280">
    <property type="entry name" value="ARAC-FAMILY TRANSCRIPTIONAL REGULATOR"/>
    <property type="match status" value="1"/>
</dbReference>
<organism evidence="5 6">
    <name type="scientific">Lacticaseibacillus pabuli</name>
    <dbReference type="NCBI Taxonomy" id="3025672"/>
    <lineage>
        <taxon>Bacteria</taxon>
        <taxon>Bacillati</taxon>
        <taxon>Bacillota</taxon>
        <taxon>Bacilli</taxon>
        <taxon>Lactobacillales</taxon>
        <taxon>Lactobacillaceae</taxon>
        <taxon>Lacticaseibacillus</taxon>
    </lineage>
</organism>
<gene>
    <name evidence="5" type="ORF">PQ472_12290</name>
</gene>
<dbReference type="SUPFAM" id="SSF46689">
    <property type="entry name" value="Homeodomain-like"/>
    <property type="match status" value="2"/>
</dbReference>
<sequence>MTFEIHQRPVAYDFGSYPLAIHVLELYKHGYQVPRHWHNELEFLTPISGEVQVTVGTEAICLTRNHGVLINAGRVHSLTAEPGSDGRLLAIQLNPDLLLNGAEPQLALRLSDVADDFLLLDSQKSWQDAVLKQLSRLGNYYRFGGADPLTVYMEALAVTARCLQHVQLSGAGSGSNRLQFIQMRSYIEENYSKELSVSTIARRGGVGRSSCFALFATFASQTPSEYVQSCRMRHAQTLLAASDLEVAEIGTRCGYKTASYFSMQFKKQNGCTPRDYRQSVRTISD</sequence>
<evidence type="ECO:0000256" key="1">
    <source>
        <dbReference type="ARBA" id="ARBA00023015"/>
    </source>
</evidence>
<dbReference type="InterPro" id="IPR020449">
    <property type="entry name" value="Tscrpt_reg_AraC-type_HTH"/>
</dbReference>
<reference evidence="5 6" key="1">
    <citation type="submission" date="2023-02" db="EMBL/GenBank/DDBJ databases">
        <title>Genome sequence of Lacticaseibacillus sp. KACC 23028.</title>
        <authorList>
            <person name="Kim S."/>
            <person name="Heo J."/>
            <person name="Kwon S.-W."/>
        </authorList>
    </citation>
    <scope>NUCLEOTIDE SEQUENCE [LARGE SCALE GENOMIC DNA]</scope>
    <source>
        <strain evidence="5 6">KACC 23028</strain>
    </source>
</reference>
<dbReference type="Proteomes" id="UP001220377">
    <property type="component" value="Chromosome"/>
</dbReference>
<dbReference type="SMART" id="SM00342">
    <property type="entry name" value="HTH_ARAC"/>
    <property type="match status" value="1"/>
</dbReference>
<dbReference type="SUPFAM" id="SSF51182">
    <property type="entry name" value="RmlC-like cupins"/>
    <property type="match status" value="1"/>
</dbReference>
<evidence type="ECO:0000313" key="5">
    <source>
        <dbReference type="EMBL" id="WDF82650.1"/>
    </source>
</evidence>
<accession>A0ABY7WR39</accession>
<dbReference type="Gene3D" id="1.10.10.60">
    <property type="entry name" value="Homeodomain-like"/>
    <property type="match status" value="2"/>
</dbReference>
<dbReference type="CDD" id="cd02208">
    <property type="entry name" value="cupin_RmlC-like"/>
    <property type="match status" value="1"/>
</dbReference>
<evidence type="ECO:0000256" key="3">
    <source>
        <dbReference type="ARBA" id="ARBA00023163"/>
    </source>
</evidence>
<dbReference type="Gene3D" id="2.60.120.10">
    <property type="entry name" value="Jelly Rolls"/>
    <property type="match status" value="1"/>
</dbReference>
<dbReference type="PANTHER" id="PTHR43280:SF2">
    <property type="entry name" value="HTH-TYPE TRANSCRIPTIONAL REGULATOR EXSA"/>
    <property type="match status" value="1"/>
</dbReference>
<evidence type="ECO:0000313" key="6">
    <source>
        <dbReference type="Proteomes" id="UP001220377"/>
    </source>
</evidence>
<evidence type="ECO:0000259" key="4">
    <source>
        <dbReference type="PROSITE" id="PS01124"/>
    </source>
</evidence>
<dbReference type="InterPro" id="IPR009057">
    <property type="entry name" value="Homeodomain-like_sf"/>
</dbReference>
<dbReference type="PROSITE" id="PS00041">
    <property type="entry name" value="HTH_ARAC_FAMILY_1"/>
    <property type="match status" value="1"/>
</dbReference>
<evidence type="ECO:0000256" key="2">
    <source>
        <dbReference type="ARBA" id="ARBA00023125"/>
    </source>
</evidence>
<dbReference type="Pfam" id="PF02311">
    <property type="entry name" value="AraC_binding"/>
    <property type="match status" value="1"/>
</dbReference>
<keyword evidence="6" id="KW-1185">Reference proteome</keyword>
<dbReference type="InterPro" id="IPR014710">
    <property type="entry name" value="RmlC-like_jellyroll"/>
</dbReference>
<keyword evidence="3" id="KW-0804">Transcription</keyword>
<protein>
    <submittedName>
        <fullName evidence="5">Helix-turn-helix domain-containing protein</fullName>
    </submittedName>
</protein>
<keyword evidence="1" id="KW-0805">Transcription regulation</keyword>
<dbReference type="InterPro" id="IPR011051">
    <property type="entry name" value="RmlC_Cupin_sf"/>
</dbReference>
<dbReference type="InterPro" id="IPR018062">
    <property type="entry name" value="HTH_AraC-typ_CS"/>
</dbReference>
<dbReference type="Pfam" id="PF12833">
    <property type="entry name" value="HTH_18"/>
    <property type="match status" value="1"/>
</dbReference>
<dbReference type="PRINTS" id="PR00032">
    <property type="entry name" value="HTHARAC"/>
</dbReference>
<proteinExistence type="predicted"/>